<keyword evidence="4" id="KW-1185">Reference proteome</keyword>
<evidence type="ECO:0000313" key="3">
    <source>
        <dbReference type="EMBL" id="KAF6397196.1"/>
    </source>
</evidence>
<feature type="transmembrane region" description="Helical" evidence="2">
    <location>
        <begin position="130"/>
        <end position="148"/>
    </location>
</feature>
<feature type="region of interest" description="Disordered" evidence="1">
    <location>
        <begin position="1"/>
        <end position="28"/>
    </location>
</feature>
<reference evidence="3 4" key="1">
    <citation type="journal article" date="2020" name="Nature">
        <title>Six reference-quality genomes reveal evolution of bat adaptations.</title>
        <authorList>
            <person name="Jebb D."/>
            <person name="Huang Z."/>
            <person name="Pippel M."/>
            <person name="Hughes G.M."/>
            <person name="Lavrichenko K."/>
            <person name="Devanna P."/>
            <person name="Winkler S."/>
            <person name="Jermiin L.S."/>
            <person name="Skirmuntt E.C."/>
            <person name="Katzourakis A."/>
            <person name="Burkitt-Gray L."/>
            <person name="Ray D.A."/>
            <person name="Sullivan K.A.M."/>
            <person name="Roscito J.G."/>
            <person name="Kirilenko B.M."/>
            <person name="Davalos L.M."/>
            <person name="Corthals A.P."/>
            <person name="Power M.L."/>
            <person name="Jones G."/>
            <person name="Ransome R.D."/>
            <person name="Dechmann D.K.N."/>
            <person name="Locatelli A.G."/>
            <person name="Puechmaille S.J."/>
            <person name="Fedrigo O."/>
            <person name="Jarvis E.D."/>
            <person name="Hiller M."/>
            <person name="Vernes S.C."/>
            <person name="Myers E.W."/>
            <person name="Teeling E.C."/>
        </authorList>
    </citation>
    <scope>NUCLEOTIDE SEQUENCE [LARGE SCALE GENOMIC DNA]</scope>
    <source>
        <strain evidence="3">MRouAeg1</strain>
        <tissue evidence="3">Muscle</tissue>
    </source>
</reference>
<name>A0A7J8BFH2_ROUAE</name>
<sequence>MNYKQEKDKNTTPTTAENQRQMKKKNHGSINGGKILIIVQRLELNSQQKQGKREKGVGGLEKCNSNHSVVSNPHCWISQGKVKALPHKRQALIRGNTKSHSLGTSYDHVIARSRVWLFLRGSINPLCEYTTVRISLLLLMDIWVVSSFCPVQMALLWTFFLKLFLDVCIRFPWDVNRRNTPR</sequence>
<keyword evidence="2" id="KW-0812">Transmembrane</keyword>
<protein>
    <submittedName>
        <fullName evidence="3">Uncharacterized protein</fullName>
    </submittedName>
</protein>
<gene>
    <name evidence="3" type="ORF">HJG63_009841</name>
</gene>
<keyword evidence="2" id="KW-1133">Transmembrane helix</keyword>
<evidence type="ECO:0000256" key="2">
    <source>
        <dbReference type="SAM" id="Phobius"/>
    </source>
</evidence>
<dbReference type="AlphaFoldDB" id="A0A7J8BFH2"/>
<dbReference type="Proteomes" id="UP000593571">
    <property type="component" value="Unassembled WGS sequence"/>
</dbReference>
<organism evidence="3 4">
    <name type="scientific">Rousettus aegyptiacus</name>
    <name type="common">Egyptian fruit bat</name>
    <name type="synonym">Pteropus aegyptiacus</name>
    <dbReference type="NCBI Taxonomy" id="9407"/>
    <lineage>
        <taxon>Eukaryota</taxon>
        <taxon>Metazoa</taxon>
        <taxon>Chordata</taxon>
        <taxon>Craniata</taxon>
        <taxon>Vertebrata</taxon>
        <taxon>Euteleostomi</taxon>
        <taxon>Mammalia</taxon>
        <taxon>Eutheria</taxon>
        <taxon>Laurasiatheria</taxon>
        <taxon>Chiroptera</taxon>
        <taxon>Yinpterochiroptera</taxon>
        <taxon>Pteropodoidea</taxon>
        <taxon>Pteropodidae</taxon>
        <taxon>Rousettinae</taxon>
        <taxon>Rousettus</taxon>
    </lineage>
</organism>
<accession>A0A7J8BFH2</accession>
<dbReference type="EMBL" id="JACASE010000017">
    <property type="protein sequence ID" value="KAF6397196.1"/>
    <property type="molecule type" value="Genomic_DNA"/>
</dbReference>
<comment type="caution">
    <text evidence="3">The sequence shown here is derived from an EMBL/GenBank/DDBJ whole genome shotgun (WGS) entry which is preliminary data.</text>
</comment>
<keyword evidence="2" id="KW-0472">Membrane</keyword>
<feature type="compositionally biased region" description="Basic and acidic residues" evidence="1">
    <location>
        <begin position="1"/>
        <end position="10"/>
    </location>
</feature>
<proteinExistence type="predicted"/>
<evidence type="ECO:0000256" key="1">
    <source>
        <dbReference type="SAM" id="MobiDB-lite"/>
    </source>
</evidence>
<evidence type="ECO:0000313" key="4">
    <source>
        <dbReference type="Proteomes" id="UP000593571"/>
    </source>
</evidence>